<dbReference type="AlphaFoldDB" id="R0G072"/>
<organism evidence="2 3">
    <name type="scientific">Capsella rubella</name>
    <dbReference type="NCBI Taxonomy" id="81985"/>
    <lineage>
        <taxon>Eukaryota</taxon>
        <taxon>Viridiplantae</taxon>
        <taxon>Streptophyta</taxon>
        <taxon>Embryophyta</taxon>
        <taxon>Tracheophyta</taxon>
        <taxon>Spermatophyta</taxon>
        <taxon>Magnoliopsida</taxon>
        <taxon>eudicotyledons</taxon>
        <taxon>Gunneridae</taxon>
        <taxon>Pentapetalae</taxon>
        <taxon>rosids</taxon>
        <taxon>malvids</taxon>
        <taxon>Brassicales</taxon>
        <taxon>Brassicaceae</taxon>
        <taxon>Camelineae</taxon>
        <taxon>Capsella</taxon>
    </lineage>
</organism>
<gene>
    <name evidence="2" type="ORF">CARUB_v10025040mg</name>
</gene>
<evidence type="ECO:0000259" key="1">
    <source>
        <dbReference type="Pfam" id="PF13456"/>
    </source>
</evidence>
<dbReference type="CDD" id="cd06222">
    <property type="entry name" value="RNase_H_like"/>
    <property type="match status" value="1"/>
</dbReference>
<evidence type="ECO:0000313" key="2">
    <source>
        <dbReference type="EMBL" id="EOA28807.1"/>
    </source>
</evidence>
<accession>R0G072</accession>
<sequence length="297" mass="34286">MPEADHVPPPNGSVELKREIWNLNNAPKIKYFLRRVVSCAMETATQLQKRHIPVNVIAMDNIRMLIHYQKQAHDHAINHSLPFWIIWRIWKSRNDFIFRKINRQPHLEAQKGIQDARDWLEVTKVNHLSPVSNLQPGPTSRDNNWRPPEGLLKCNFDSGFVQDREFTSSGWIIRDCNGNMIVVGSANLPRSTTALQAEAIGFLHALQVIWSTGFRYVWFEGDCLELTSLIHTHGDHLLMSPLLYDIRYWMSKLPRFSLGHVHRGNNEAADKLSSYANSMLSLYESFTVPPSWLLQSL</sequence>
<keyword evidence="3" id="KW-1185">Reference proteome</keyword>
<dbReference type="InterPro" id="IPR044730">
    <property type="entry name" value="RNase_H-like_dom_plant"/>
</dbReference>
<dbReference type="EMBL" id="KB870808">
    <property type="protein sequence ID" value="EOA28807.1"/>
    <property type="molecule type" value="Genomic_DNA"/>
</dbReference>
<feature type="domain" description="RNase H type-1" evidence="1">
    <location>
        <begin position="155"/>
        <end position="275"/>
    </location>
</feature>
<dbReference type="InterPro" id="IPR012337">
    <property type="entry name" value="RNaseH-like_sf"/>
</dbReference>
<dbReference type="eggNOG" id="KOG1075">
    <property type="taxonomic scope" value="Eukaryota"/>
</dbReference>
<dbReference type="STRING" id="81985.R0G072"/>
<dbReference type="InterPro" id="IPR036397">
    <property type="entry name" value="RNaseH_sf"/>
</dbReference>
<evidence type="ECO:0000313" key="3">
    <source>
        <dbReference type="Proteomes" id="UP000029121"/>
    </source>
</evidence>
<dbReference type="Gene3D" id="3.30.420.10">
    <property type="entry name" value="Ribonuclease H-like superfamily/Ribonuclease H"/>
    <property type="match status" value="1"/>
</dbReference>
<dbReference type="PANTHER" id="PTHR47074">
    <property type="entry name" value="BNAC02G40300D PROTEIN"/>
    <property type="match status" value="1"/>
</dbReference>
<dbReference type="InterPro" id="IPR002156">
    <property type="entry name" value="RNaseH_domain"/>
</dbReference>
<dbReference type="Pfam" id="PF13456">
    <property type="entry name" value="RVT_3"/>
    <property type="match status" value="1"/>
</dbReference>
<dbReference type="PANTHER" id="PTHR47074:SF78">
    <property type="entry name" value="GB|AAF30348.1-RELATED"/>
    <property type="match status" value="1"/>
</dbReference>
<protein>
    <recommendedName>
        <fullName evidence="1">RNase H type-1 domain-containing protein</fullName>
    </recommendedName>
</protein>
<dbReference type="GO" id="GO:0003676">
    <property type="term" value="F:nucleic acid binding"/>
    <property type="evidence" value="ECO:0007669"/>
    <property type="project" value="InterPro"/>
</dbReference>
<dbReference type="SUPFAM" id="SSF53098">
    <property type="entry name" value="Ribonuclease H-like"/>
    <property type="match status" value="1"/>
</dbReference>
<dbReference type="GO" id="GO:0004523">
    <property type="term" value="F:RNA-DNA hybrid ribonuclease activity"/>
    <property type="evidence" value="ECO:0007669"/>
    <property type="project" value="InterPro"/>
</dbReference>
<dbReference type="InterPro" id="IPR052929">
    <property type="entry name" value="RNase_H-like_EbsB-rel"/>
</dbReference>
<dbReference type="Proteomes" id="UP000029121">
    <property type="component" value="Unassembled WGS sequence"/>
</dbReference>
<proteinExistence type="predicted"/>
<reference evidence="3" key="1">
    <citation type="journal article" date="2013" name="Nat. Genet.">
        <title>The Capsella rubella genome and the genomic consequences of rapid mating system evolution.</title>
        <authorList>
            <person name="Slotte T."/>
            <person name="Hazzouri K.M."/>
            <person name="Agren J.A."/>
            <person name="Koenig D."/>
            <person name="Maumus F."/>
            <person name="Guo Y.L."/>
            <person name="Steige K."/>
            <person name="Platts A.E."/>
            <person name="Escobar J.S."/>
            <person name="Newman L.K."/>
            <person name="Wang W."/>
            <person name="Mandakova T."/>
            <person name="Vello E."/>
            <person name="Smith L.M."/>
            <person name="Henz S.R."/>
            <person name="Steffen J."/>
            <person name="Takuno S."/>
            <person name="Brandvain Y."/>
            <person name="Coop G."/>
            <person name="Andolfatto P."/>
            <person name="Hu T.T."/>
            <person name="Blanchette M."/>
            <person name="Clark R.M."/>
            <person name="Quesneville H."/>
            <person name="Nordborg M."/>
            <person name="Gaut B.S."/>
            <person name="Lysak M.A."/>
            <person name="Jenkins J."/>
            <person name="Grimwood J."/>
            <person name="Chapman J."/>
            <person name="Prochnik S."/>
            <person name="Shu S."/>
            <person name="Rokhsar D."/>
            <person name="Schmutz J."/>
            <person name="Weigel D."/>
            <person name="Wright S.I."/>
        </authorList>
    </citation>
    <scope>NUCLEOTIDE SEQUENCE [LARGE SCALE GENOMIC DNA]</scope>
    <source>
        <strain evidence="3">cv. Monte Gargano</strain>
    </source>
</reference>
<name>R0G072_9BRAS</name>